<keyword evidence="2" id="KW-0645">Protease</keyword>
<evidence type="ECO:0000256" key="6">
    <source>
        <dbReference type="ARBA" id="ARBA00022723"/>
    </source>
</evidence>
<comment type="subunit">
    <text evidence="1">Component of the NuA4 histone acetyltransferase complex.</text>
</comment>
<feature type="compositionally biased region" description="Low complexity" evidence="18">
    <location>
        <begin position="604"/>
        <end position="614"/>
    </location>
</feature>
<gene>
    <name evidence="21" type="ORF">PENSUB_5977</name>
</gene>
<evidence type="ECO:0000259" key="19">
    <source>
        <dbReference type="PROSITE" id="PS50013"/>
    </source>
</evidence>
<organism evidence="21 22">
    <name type="scientific">Penicillium subrubescens</name>
    <dbReference type="NCBI Taxonomy" id="1316194"/>
    <lineage>
        <taxon>Eukaryota</taxon>
        <taxon>Fungi</taxon>
        <taxon>Dikarya</taxon>
        <taxon>Ascomycota</taxon>
        <taxon>Pezizomycotina</taxon>
        <taxon>Eurotiomycetes</taxon>
        <taxon>Eurotiomycetidae</taxon>
        <taxon>Eurotiales</taxon>
        <taxon>Aspergillaceae</taxon>
        <taxon>Penicillium</taxon>
    </lineage>
</organism>
<keyword evidence="22" id="KW-1185">Reference proteome</keyword>
<accession>A0A1Q5U4H6</accession>
<dbReference type="InterPro" id="IPR000477">
    <property type="entry name" value="RT_dom"/>
</dbReference>
<dbReference type="InterPro" id="IPR012337">
    <property type="entry name" value="RNaseH-like_sf"/>
</dbReference>
<dbReference type="SUPFAM" id="SSF56672">
    <property type="entry name" value="DNA/RNA polymerases"/>
    <property type="match status" value="1"/>
</dbReference>
<dbReference type="SUPFAM" id="SSF50630">
    <property type="entry name" value="Acid proteases"/>
    <property type="match status" value="1"/>
</dbReference>
<dbReference type="InterPro" id="IPR056924">
    <property type="entry name" value="SH3_Tf2-1"/>
</dbReference>
<feature type="domain" description="Integrase catalytic" evidence="20">
    <location>
        <begin position="1716"/>
        <end position="1878"/>
    </location>
</feature>
<evidence type="ECO:0000313" key="21">
    <source>
        <dbReference type="EMBL" id="OKP07388.1"/>
    </source>
</evidence>
<dbReference type="GO" id="GO:0003964">
    <property type="term" value="F:RNA-directed DNA polymerase activity"/>
    <property type="evidence" value="ECO:0007669"/>
    <property type="project" value="UniProtKB-KW"/>
</dbReference>
<keyword evidence="13" id="KW-0695">RNA-directed DNA polymerase</keyword>
<comment type="caution">
    <text evidence="21">The sequence shown here is derived from an EMBL/GenBank/DDBJ whole genome shotgun (WGS) entry which is preliminary data.</text>
</comment>
<dbReference type="InterPro" id="IPR036397">
    <property type="entry name" value="RNaseH_sf"/>
</dbReference>
<evidence type="ECO:0000313" key="22">
    <source>
        <dbReference type="Proteomes" id="UP000186955"/>
    </source>
</evidence>
<evidence type="ECO:0000256" key="16">
    <source>
        <dbReference type="ARBA" id="ARBA00023172"/>
    </source>
</evidence>
<dbReference type="InterPro" id="IPR016197">
    <property type="entry name" value="Chromo-like_dom_sf"/>
</dbReference>
<dbReference type="STRING" id="1316194.A0A1Q5U4H6"/>
<feature type="compositionally biased region" description="Basic and acidic residues" evidence="18">
    <location>
        <begin position="220"/>
        <end position="231"/>
    </location>
</feature>
<feature type="region of interest" description="Disordered" evidence="18">
    <location>
        <begin position="85"/>
        <end position="177"/>
    </location>
</feature>
<dbReference type="Gene3D" id="1.10.340.70">
    <property type="match status" value="1"/>
</dbReference>
<evidence type="ECO:0000256" key="2">
    <source>
        <dbReference type="ARBA" id="ARBA00022670"/>
    </source>
</evidence>
<dbReference type="GO" id="GO:0003677">
    <property type="term" value="F:DNA binding"/>
    <property type="evidence" value="ECO:0007669"/>
    <property type="project" value="UniProtKB-KW"/>
</dbReference>
<dbReference type="Gene3D" id="3.10.10.10">
    <property type="entry name" value="HIV Type 1 Reverse Transcriptase, subunit A, domain 1"/>
    <property type="match status" value="1"/>
</dbReference>
<keyword evidence="8" id="KW-0255">Endonuclease</keyword>
<dbReference type="PANTHER" id="PTHR37984">
    <property type="entry name" value="PROTEIN CBG26694"/>
    <property type="match status" value="1"/>
</dbReference>
<reference evidence="21 22" key="1">
    <citation type="submission" date="2016-10" db="EMBL/GenBank/DDBJ databases">
        <title>Genome sequence of the ascomycete fungus Penicillium subrubescens.</title>
        <authorList>
            <person name="De Vries R.P."/>
            <person name="Peng M."/>
            <person name="Dilokpimol A."/>
            <person name="Hilden K."/>
            <person name="Makela M.R."/>
            <person name="Grigoriev I."/>
            <person name="Riley R."/>
            <person name="Granchi Z."/>
        </authorList>
    </citation>
    <scope>NUCLEOTIDE SEQUENCE [LARGE SCALE GENOMIC DNA]</scope>
    <source>
        <strain evidence="21 22">CBS 132785</strain>
    </source>
</reference>
<dbReference type="GO" id="GO:0006338">
    <property type="term" value="P:chromatin remodeling"/>
    <property type="evidence" value="ECO:0007669"/>
    <property type="project" value="UniProtKB-ARBA"/>
</dbReference>
<feature type="region of interest" description="Disordered" evidence="18">
    <location>
        <begin position="220"/>
        <end position="242"/>
    </location>
</feature>
<evidence type="ECO:0000256" key="17">
    <source>
        <dbReference type="ARBA" id="ARBA00023268"/>
    </source>
</evidence>
<dbReference type="Pfam" id="PF00078">
    <property type="entry name" value="RVT_1"/>
    <property type="match status" value="1"/>
</dbReference>
<dbReference type="InterPro" id="IPR041588">
    <property type="entry name" value="Integrase_H2C2"/>
</dbReference>
<evidence type="ECO:0000256" key="14">
    <source>
        <dbReference type="ARBA" id="ARBA00022932"/>
    </source>
</evidence>
<keyword evidence="6" id="KW-0479">Metal-binding</keyword>
<dbReference type="Pfam" id="PF17919">
    <property type="entry name" value="RT_RNaseH_2"/>
    <property type="match status" value="1"/>
</dbReference>
<dbReference type="Gene3D" id="2.40.70.10">
    <property type="entry name" value="Acid Proteases"/>
    <property type="match status" value="1"/>
</dbReference>
<keyword evidence="9" id="KW-0378">Hydrolase</keyword>
<dbReference type="GO" id="GO:0046872">
    <property type="term" value="F:metal ion binding"/>
    <property type="evidence" value="ECO:0007669"/>
    <property type="project" value="UniProtKB-KW"/>
</dbReference>
<dbReference type="EMBL" id="MNBE01000582">
    <property type="protein sequence ID" value="OKP07388.1"/>
    <property type="molecule type" value="Genomic_DNA"/>
</dbReference>
<dbReference type="GO" id="GO:0006310">
    <property type="term" value="P:DNA recombination"/>
    <property type="evidence" value="ECO:0007669"/>
    <property type="project" value="UniProtKB-KW"/>
</dbReference>
<evidence type="ECO:0000256" key="7">
    <source>
        <dbReference type="ARBA" id="ARBA00022750"/>
    </source>
</evidence>
<dbReference type="InterPro" id="IPR001584">
    <property type="entry name" value="Integrase_cat-core"/>
</dbReference>
<sequence>MSLSAKQLQRCILLGYQLATFFEFEDQHKELETPELQRQLQRLTADYDIPKLPKENPFPSDWLLRPELVKAIKEFRKLFDKIPASADSAESSQLPDPTPQPPPIRPRQTQAQSHSSPVTPTPFISRPPSPHSTSEELTDLSLEFGRSGSPDRSPHFEFSPQTLQDPPPPPRDPMENTRPFAMSEAQIAAIVTDAVTRALARNADEVRTIVDDVVTTRRDELRGPAGRDGHDAPQGNSHWKSDDVGYFTPDSSSDVHVRTTKGTTYYLNVYAFINQLKALVPLKSEEVVRANLPSCLREAAARWYSAELSDEERQDLSVRSLQLGWYATLERRFKPRPTEALTKVMSPSSVYSWRDVRAGRSVTEWAQNMLRDAQAADMTGTTTLLRLVWTRLEPALQRDIREPTAATTISQFMADLDQRYGQWYEMSKRARPRQTQPQPARYQGQQQRGPQFGGPRYGNDTRYGGPGFRAQLPFRPNYPGTDTPQLTWNPNRDSQQQRQPQWDVSVPPANTPQTQGQRPSYAPQQQNRPFQGQYHSRPQQQQQQQSPRDQSRTNQAGQLLLADKPWNQAGYSNTGYAARQPRDGTRPWGRPQTAAYMADPQEVPPSSDAPAPSDQPEANMANVAFYDGERIYDPQADAYYADDDYTSYAEYPPEEDPQAYWQAPPFPDDTGDQPCYNVVADEAEPTVTCLHCLTSFVSNNKLHAHLKDCAPKRTAAAVDDETVAYYVSPQATESPDALPQDLPVITSDKPRTSQPGMAYKTWRYASTVVGLTNQQKLLVACLDTGCVMTIIDADLAKSLNLPLQKCTPVPVAGIGSRHLSSAFVTFDVYFRGADNAARIQVEAHLVENLKAKLLIGMDIMGHEGFRLDFDTKTVRIPSCMNLSVPISTHAKPHHAAQRAVYAAEHTVIPPRSIIRVPTRVQTTLPEDRDYVFEGRHHQAAFYSHLVDANFAWVQAVNDTGEPVTVHRRDRIGTLYEADMPMACAVQPEVAELGRSPTEASPAHEGLRHTHDDGVRLPNGVTLYAGLAPDLIQQLTDVLMAYDVWGDHPGVVDIPEDQWMTIPLVPGWESKLPKSKIYPLGPKDRAVVDEAFQPLHNQGKMSYTTQHTATGFPVFVVWRTVHKPGREPERKGRAVVDLRPLNKVTERDVYPIPTMDDIILLTQGKRYITVLDAAKFFYQWRIRRDHRGRICVVSHRGQEMFHVAIMGFCNSVPYVQRQMDLLLKEFVDFCRAYLDDLVVASAAFDEHLRHLSMVLEVLERHHVSLEPSKAYVAFPEVSLLGQVVDAFGMSTPEDKVKAIANLQFPVTLRQLETYLGMTGALRQYVPFYAQKSEPLQIRKTELLRGSPVKGRPRQEWSSRTRYTHPTERELAAFDAIQAVFQDPQWLVHWDRTRRLYFDIDSSQEGGHGAMVFHVKRSYNHTNFKAVPPSTAVEPILFLSRLLTPAEKHYWSTELEVSCIVWVVRKIRHMIEAAPDDLTPVAYTDHIATINLATSLSSSSPDRMNLRLVRASQYLQQYRLLVYHKAGKLNCVADALSRLAAVDKAEPREDDDLDALYVTTASDLHLPGAAATWDVPDEAYAFLTSCVQLSDDFKSRVRAAYDSDPKWSLVLAELERIERDPDPVKPRLPYEVDDGLLYSKQADGDFWLCIPDSMKNDIFEIAHGEGHLGFHRAWQKMRGFVVHKGAKKLRAYIDQCDECRKNAVPRHKPYGSLQPILAPPMPFHTLTIDFVTGLPRTKKGFDAVAIYTCKSTKRLGSTPGKKDWTGFQWATAVLRDLQKGDWGVPVVWISDRDKRFVTGFWKGLFTALRTKLLYTAAYHPSADGQSERSNQTAEIWLRHWQNLHQNVDWDEGLAPMQASLNASVNASTGDTPHRLMFGVHLRMPWNLLRHAFVGSPHAARQDADECAKYAAMVMKKQYDNRHKPIFFKKDDFVYLRLQQGTDPGYVLPTRDITKKLTQRHIKCRVLERVGRLAYRLQLPPQFAGAHPVVSVEHLERAPEDSEMPPTQPPSTFDPRFPEDTDRADVDAVLDMRSRGRGRNRRKQYLVRWSGVGNDHLEWLDEGNLLGAEEKVFEYLRDVLHHEQGSNN</sequence>
<dbReference type="InterPro" id="IPR036157">
    <property type="entry name" value="dUTPase-like_sf"/>
</dbReference>
<keyword evidence="16" id="KW-0233">DNA recombination</keyword>
<keyword evidence="17" id="KW-0511">Multifunctional enzyme</keyword>
<evidence type="ECO:0000256" key="9">
    <source>
        <dbReference type="ARBA" id="ARBA00022801"/>
    </source>
</evidence>
<dbReference type="Pfam" id="PF24626">
    <property type="entry name" value="SH3_Tf2-1"/>
    <property type="match status" value="1"/>
</dbReference>
<dbReference type="GO" id="GO:0003887">
    <property type="term" value="F:DNA-directed DNA polymerase activity"/>
    <property type="evidence" value="ECO:0007669"/>
    <property type="project" value="UniProtKB-KW"/>
</dbReference>
<keyword evidence="3" id="KW-0808">Transferase</keyword>
<dbReference type="InterPro" id="IPR041577">
    <property type="entry name" value="RT_RNaseH_2"/>
</dbReference>
<dbReference type="Gene3D" id="3.30.420.10">
    <property type="entry name" value="Ribonuclease H-like superfamily/Ribonuclease H"/>
    <property type="match status" value="1"/>
</dbReference>
<dbReference type="Proteomes" id="UP000186955">
    <property type="component" value="Unassembled WGS sequence"/>
</dbReference>
<dbReference type="CDD" id="cd00024">
    <property type="entry name" value="CD_CSD"/>
    <property type="match status" value="1"/>
</dbReference>
<dbReference type="GO" id="GO:0003723">
    <property type="term" value="F:RNA binding"/>
    <property type="evidence" value="ECO:0007669"/>
    <property type="project" value="UniProtKB-KW"/>
</dbReference>
<evidence type="ECO:0000256" key="3">
    <source>
        <dbReference type="ARBA" id="ARBA00022679"/>
    </source>
</evidence>
<evidence type="ECO:0000256" key="11">
    <source>
        <dbReference type="ARBA" id="ARBA00022884"/>
    </source>
</evidence>
<dbReference type="OrthoDB" id="4358334at2759"/>
<keyword evidence="5" id="KW-0540">Nuclease</keyword>
<dbReference type="PROSITE" id="PS50013">
    <property type="entry name" value="CHROMO_2"/>
    <property type="match status" value="1"/>
</dbReference>
<dbReference type="SMART" id="SM00298">
    <property type="entry name" value="CHROMO"/>
    <property type="match status" value="1"/>
</dbReference>
<dbReference type="PANTHER" id="PTHR37984:SF5">
    <property type="entry name" value="PROTEIN NYNRIN-LIKE"/>
    <property type="match status" value="1"/>
</dbReference>
<dbReference type="InterPro" id="IPR000953">
    <property type="entry name" value="Chromo/chromo_shadow_dom"/>
</dbReference>
<keyword evidence="15" id="KW-0238">DNA-binding</keyword>
<dbReference type="Gene3D" id="2.40.50.40">
    <property type="match status" value="1"/>
</dbReference>
<feature type="region of interest" description="Disordered" evidence="18">
    <location>
        <begin position="1992"/>
        <end position="2018"/>
    </location>
</feature>
<evidence type="ECO:0000256" key="8">
    <source>
        <dbReference type="ARBA" id="ARBA00022759"/>
    </source>
</evidence>
<dbReference type="GO" id="GO:0006508">
    <property type="term" value="P:proteolysis"/>
    <property type="evidence" value="ECO:0007669"/>
    <property type="project" value="UniProtKB-KW"/>
</dbReference>
<feature type="compositionally biased region" description="Polar residues" evidence="18">
    <location>
        <begin position="480"/>
        <end position="502"/>
    </location>
</feature>
<dbReference type="Gene3D" id="3.30.70.270">
    <property type="match status" value="2"/>
</dbReference>
<dbReference type="CDD" id="cd00303">
    <property type="entry name" value="retropepsin_like"/>
    <property type="match status" value="1"/>
</dbReference>
<evidence type="ECO:0000256" key="15">
    <source>
        <dbReference type="ARBA" id="ARBA00023125"/>
    </source>
</evidence>
<feature type="compositionally biased region" description="Low complexity" evidence="18">
    <location>
        <begin position="536"/>
        <end position="548"/>
    </location>
</feature>
<keyword evidence="12" id="KW-0229">DNA integration</keyword>
<evidence type="ECO:0000256" key="1">
    <source>
        <dbReference type="ARBA" id="ARBA00011353"/>
    </source>
</evidence>
<dbReference type="InterPro" id="IPR021109">
    <property type="entry name" value="Peptidase_aspartic_dom_sf"/>
</dbReference>
<keyword evidence="7" id="KW-0064">Aspartyl protease</keyword>
<keyword evidence="10" id="KW-0460">Magnesium</keyword>
<dbReference type="SUPFAM" id="SSF51283">
    <property type="entry name" value="dUTPase-like"/>
    <property type="match status" value="1"/>
</dbReference>
<name>A0A1Q5U4H6_9EURO</name>
<dbReference type="InterPro" id="IPR050951">
    <property type="entry name" value="Retrovirus_Pol_polyprotein"/>
</dbReference>
<dbReference type="GO" id="GO:0005634">
    <property type="term" value="C:nucleus"/>
    <property type="evidence" value="ECO:0007669"/>
    <property type="project" value="UniProtKB-ARBA"/>
</dbReference>
<keyword evidence="4" id="KW-0548">Nucleotidyltransferase</keyword>
<evidence type="ECO:0000256" key="5">
    <source>
        <dbReference type="ARBA" id="ARBA00022722"/>
    </source>
</evidence>
<dbReference type="InterPro" id="IPR043128">
    <property type="entry name" value="Rev_trsase/Diguanyl_cyclase"/>
</dbReference>
<evidence type="ECO:0000256" key="4">
    <source>
        <dbReference type="ARBA" id="ARBA00022695"/>
    </source>
</evidence>
<evidence type="ECO:0000259" key="20">
    <source>
        <dbReference type="PROSITE" id="PS50994"/>
    </source>
</evidence>
<feature type="compositionally biased region" description="Low complexity" evidence="18">
    <location>
        <begin position="434"/>
        <end position="450"/>
    </location>
</feature>
<evidence type="ECO:0000256" key="13">
    <source>
        <dbReference type="ARBA" id="ARBA00022918"/>
    </source>
</evidence>
<dbReference type="GO" id="GO:0004190">
    <property type="term" value="F:aspartic-type endopeptidase activity"/>
    <property type="evidence" value="ECO:0007669"/>
    <property type="project" value="UniProtKB-KW"/>
</dbReference>
<evidence type="ECO:0000256" key="18">
    <source>
        <dbReference type="SAM" id="MobiDB-lite"/>
    </source>
</evidence>
<protein>
    <submittedName>
        <fullName evidence="21">Transposon Tf2-1 polyprotein</fullName>
    </submittedName>
</protein>
<keyword evidence="11" id="KW-0694">RNA-binding</keyword>
<feature type="compositionally biased region" description="Pro residues" evidence="18">
    <location>
        <begin position="96"/>
        <end position="105"/>
    </location>
</feature>
<dbReference type="GO" id="GO:0015074">
    <property type="term" value="P:DNA integration"/>
    <property type="evidence" value="ECO:0007669"/>
    <property type="project" value="UniProtKB-KW"/>
</dbReference>
<proteinExistence type="predicted"/>
<feature type="domain" description="Chromo" evidence="19">
    <location>
        <begin position="2021"/>
        <end position="2084"/>
    </location>
</feature>
<dbReference type="SUPFAM" id="SSF54160">
    <property type="entry name" value="Chromo domain-like"/>
    <property type="match status" value="1"/>
</dbReference>
<evidence type="ECO:0000256" key="10">
    <source>
        <dbReference type="ARBA" id="ARBA00022842"/>
    </source>
</evidence>
<evidence type="ECO:0000256" key="12">
    <source>
        <dbReference type="ARBA" id="ARBA00022908"/>
    </source>
</evidence>
<dbReference type="InterPro" id="IPR043502">
    <property type="entry name" value="DNA/RNA_pol_sf"/>
</dbReference>
<dbReference type="Pfam" id="PF17921">
    <property type="entry name" value="Integrase_H2C2"/>
    <property type="match status" value="1"/>
</dbReference>
<feature type="region of interest" description="Disordered" evidence="18">
    <location>
        <begin position="428"/>
        <end position="592"/>
    </location>
</feature>
<feature type="region of interest" description="Disordered" evidence="18">
    <location>
        <begin position="598"/>
        <end position="617"/>
    </location>
</feature>
<dbReference type="GO" id="GO:0004519">
    <property type="term" value="F:endonuclease activity"/>
    <property type="evidence" value="ECO:0007669"/>
    <property type="project" value="UniProtKB-KW"/>
</dbReference>
<feature type="compositionally biased region" description="Polar residues" evidence="18">
    <location>
        <begin position="511"/>
        <end position="534"/>
    </location>
</feature>
<dbReference type="PROSITE" id="PS50994">
    <property type="entry name" value="INTEGRASE"/>
    <property type="match status" value="1"/>
</dbReference>
<dbReference type="CDD" id="cd01647">
    <property type="entry name" value="RT_LTR"/>
    <property type="match status" value="1"/>
</dbReference>
<keyword evidence="14" id="KW-0239">DNA-directed DNA polymerase</keyword>
<dbReference type="SUPFAM" id="SSF53098">
    <property type="entry name" value="Ribonuclease H-like"/>
    <property type="match status" value="1"/>
</dbReference>